<name>A0A1M2VPY8_TRAPU</name>
<dbReference type="AlphaFoldDB" id="A0A1M2VPY8"/>
<proteinExistence type="predicted"/>
<feature type="non-terminal residue" evidence="1">
    <location>
        <position position="1"/>
    </location>
</feature>
<reference evidence="1 2" key="1">
    <citation type="submission" date="2016-10" db="EMBL/GenBank/DDBJ databases">
        <title>Genome sequence of the basidiomycete white-rot fungus Trametes pubescens.</title>
        <authorList>
            <person name="Makela M.R."/>
            <person name="Granchi Z."/>
            <person name="Peng M."/>
            <person name="De Vries R.P."/>
            <person name="Grigoriev I."/>
            <person name="Riley R."/>
            <person name="Hilden K."/>
        </authorList>
    </citation>
    <scope>NUCLEOTIDE SEQUENCE [LARGE SCALE GENOMIC DNA]</scope>
    <source>
        <strain evidence="1 2">FBCC735</strain>
    </source>
</reference>
<accession>A0A1M2VPY8</accession>
<keyword evidence="2" id="KW-1185">Reference proteome</keyword>
<sequence length="95" mass="10204">FLIIEYDKQAVELARMQQDEFEAKSRLSGCALHCGYPPELVAALESCPPTSLGAAIRLRGKRESERSASARADLCRAPGRASGQTRAHTVACADA</sequence>
<comment type="caution">
    <text evidence="1">The sequence shown here is derived from an EMBL/GenBank/DDBJ whole genome shotgun (WGS) entry which is preliminary data.</text>
</comment>
<dbReference type="Proteomes" id="UP000184267">
    <property type="component" value="Unassembled WGS sequence"/>
</dbReference>
<evidence type="ECO:0000313" key="2">
    <source>
        <dbReference type="Proteomes" id="UP000184267"/>
    </source>
</evidence>
<organism evidence="1 2">
    <name type="scientific">Trametes pubescens</name>
    <name type="common">White-rot fungus</name>
    <dbReference type="NCBI Taxonomy" id="154538"/>
    <lineage>
        <taxon>Eukaryota</taxon>
        <taxon>Fungi</taxon>
        <taxon>Dikarya</taxon>
        <taxon>Basidiomycota</taxon>
        <taxon>Agaricomycotina</taxon>
        <taxon>Agaricomycetes</taxon>
        <taxon>Polyporales</taxon>
        <taxon>Polyporaceae</taxon>
        <taxon>Trametes</taxon>
    </lineage>
</organism>
<protein>
    <submittedName>
        <fullName evidence="1">Uncharacterized protein</fullName>
    </submittedName>
</protein>
<evidence type="ECO:0000313" key="1">
    <source>
        <dbReference type="EMBL" id="OJT09669.1"/>
    </source>
</evidence>
<gene>
    <name evidence="1" type="ORF">TRAPUB_13850</name>
</gene>
<dbReference type="EMBL" id="MNAD01000888">
    <property type="protein sequence ID" value="OJT09669.1"/>
    <property type="molecule type" value="Genomic_DNA"/>
</dbReference>